<dbReference type="AlphaFoldDB" id="A0A9N9VLG2"/>
<dbReference type="CDD" id="cd11041">
    <property type="entry name" value="CYP503A1-like"/>
    <property type="match status" value="1"/>
</dbReference>
<evidence type="ECO:0000256" key="4">
    <source>
        <dbReference type="ARBA" id="ARBA00023002"/>
    </source>
</evidence>
<dbReference type="PRINTS" id="PR00465">
    <property type="entry name" value="EP450IV"/>
</dbReference>
<dbReference type="PRINTS" id="PR00385">
    <property type="entry name" value="P450"/>
</dbReference>
<evidence type="ECO:0000256" key="7">
    <source>
        <dbReference type="PIRSR" id="PIRSR602403-1"/>
    </source>
</evidence>
<dbReference type="InterPro" id="IPR036396">
    <property type="entry name" value="Cyt_P450_sf"/>
</dbReference>
<evidence type="ECO:0000256" key="9">
    <source>
        <dbReference type="SAM" id="SignalP"/>
    </source>
</evidence>
<dbReference type="GO" id="GO:0020037">
    <property type="term" value="F:heme binding"/>
    <property type="evidence" value="ECO:0007669"/>
    <property type="project" value="InterPro"/>
</dbReference>
<evidence type="ECO:0000256" key="3">
    <source>
        <dbReference type="ARBA" id="ARBA00022723"/>
    </source>
</evidence>
<dbReference type="EMBL" id="CABFNQ020000713">
    <property type="protein sequence ID" value="CAH0025634.1"/>
    <property type="molecule type" value="Genomic_DNA"/>
</dbReference>
<dbReference type="OrthoDB" id="1844152at2759"/>
<keyword evidence="5 7" id="KW-0408">Iron</keyword>
<dbReference type="PANTHER" id="PTHR46206">
    <property type="entry name" value="CYTOCHROME P450"/>
    <property type="match status" value="1"/>
</dbReference>
<evidence type="ECO:0000256" key="6">
    <source>
        <dbReference type="ARBA" id="ARBA00023033"/>
    </source>
</evidence>
<name>A0A9N9VLG2_9HYPO</name>
<evidence type="ECO:0008006" key="12">
    <source>
        <dbReference type="Google" id="ProtNLM"/>
    </source>
</evidence>
<gene>
    <name evidence="10" type="ORF">CRHIZ90672A_00016740</name>
</gene>
<feature type="binding site" description="axial binding residue" evidence="7">
    <location>
        <position position="246"/>
    </location>
    <ligand>
        <name>heme</name>
        <dbReference type="ChEBI" id="CHEBI:30413"/>
    </ligand>
    <ligandPart>
        <name>Fe</name>
        <dbReference type="ChEBI" id="CHEBI:18248"/>
    </ligandPart>
</feature>
<evidence type="ECO:0000256" key="8">
    <source>
        <dbReference type="RuleBase" id="RU000461"/>
    </source>
</evidence>
<keyword evidence="6 8" id="KW-0503">Monooxygenase</keyword>
<proteinExistence type="inferred from homology"/>
<evidence type="ECO:0000313" key="10">
    <source>
        <dbReference type="EMBL" id="CAH0025634.1"/>
    </source>
</evidence>
<dbReference type="Gene3D" id="1.10.630.10">
    <property type="entry name" value="Cytochrome P450"/>
    <property type="match status" value="1"/>
</dbReference>
<comment type="cofactor">
    <cofactor evidence="1 7">
        <name>heme</name>
        <dbReference type="ChEBI" id="CHEBI:30413"/>
    </cofactor>
</comment>
<organism evidence="10 11">
    <name type="scientific">Clonostachys rhizophaga</name>
    <dbReference type="NCBI Taxonomy" id="160324"/>
    <lineage>
        <taxon>Eukaryota</taxon>
        <taxon>Fungi</taxon>
        <taxon>Dikarya</taxon>
        <taxon>Ascomycota</taxon>
        <taxon>Pezizomycotina</taxon>
        <taxon>Sordariomycetes</taxon>
        <taxon>Hypocreomycetidae</taxon>
        <taxon>Hypocreales</taxon>
        <taxon>Bionectriaceae</taxon>
        <taxon>Clonostachys</taxon>
    </lineage>
</organism>
<keyword evidence="7 8" id="KW-0349">Heme</keyword>
<evidence type="ECO:0000256" key="2">
    <source>
        <dbReference type="ARBA" id="ARBA00010617"/>
    </source>
</evidence>
<dbReference type="SUPFAM" id="SSF48264">
    <property type="entry name" value="Cytochrome P450"/>
    <property type="match status" value="1"/>
</dbReference>
<keyword evidence="11" id="KW-1185">Reference proteome</keyword>
<feature type="signal peptide" evidence="9">
    <location>
        <begin position="1"/>
        <end position="19"/>
    </location>
</feature>
<evidence type="ECO:0000313" key="11">
    <source>
        <dbReference type="Proteomes" id="UP000696573"/>
    </source>
</evidence>
<reference evidence="10" key="1">
    <citation type="submission" date="2021-10" db="EMBL/GenBank/DDBJ databases">
        <authorList>
            <person name="Piombo E."/>
        </authorList>
    </citation>
    <scope>NUCLEOTIDE SEQUENCE</scope>
</reference>
<evidence type="ECO:0000256" key="5">
    <source>
        <dbReference type="ARBA" id="ARBA00023004"/>
    </source>
</evidence>
<keyword evidence="3 7" id="KW-0479">Metal-binding</keyword>
<keyword evidence="4 8" id="KW-0560">Oxidoreductase</keyword>
<dbReference type="GO" id="GO:0004497">
    <property type="term" value="F:monooxygenase activity"/>
    <property type="evidence" value="ECO:0007669"/>
    <property type="project" value="UniProtKB-KW"/>
</dbReference>
<dbReference type="Pfam" id="PF00067">
    <property type="entry name" value="p450"/>
    <property type="match status" value="1"/>
</dbReference>
<comment type="caution">
    <text evidence="10">The sequence shown here is derived from an EMBL/GenBank/DDBJ whole genome shotgun (WGS) entry which is preliminary data.</text>
</comment>
<keyword evidence="9" id="KW-0732">Signal</keyword>
<evidence type="ECO:0000256" key="1">
    <source>
        <dbReference type="ARBA" id="ARBA00001971"/>
    </source>
</evidence>
<dbReference type="InterPro" id="IPR001128">
    <property type="entry name" value="Cyt_P450"/>
</dbReference>
<dbReference type="InterPro" id="IPR017972">
    <property type="entry name" value="Cyt_P450_CS"/>
</dbReference>
<feature type="chain" id="PRO_5040186322" description="Cytochrome P450" evidence="9">
    <location>
        <begin position="20"/>
        <end position="302"/>
    </location>
</feature>
<dbReference type="GO" id="GO:0005506">
    <property type="term" value="F:iron ion binding"/>
    <property type="evidence" value="ECO:0007669"/>
    <property type="project" value="InterPro"/>
</dbReference>
<sequence>MAAAITLTLLPSFLRPIIAPLLPQLWLTRHRVAQAQEVFGPAIKSRWLQPENPNRGEQVDILRLMVESSKKCGRSDKDLVIDLLFLNMAAVHSTAMTITHALYWLVAKPELTNILRKEVLQALAASDGEYSKLSLQHMTKLDSFIKETMRCSDMVSTTIHRKVTRPFTLSNGQIIPSGVVIEFPSSCVARDIGNFTDPGEFDAFRFYNIAQQYQNEKTGSYGPISNTEFSAAEPRTLSFGYGRHACPGRFLASAEIKMVLGHILTEYEIKLPAGVLGRYKNLSFGPYVSIPLDFGHEGVLAC</sequence>
<comment type="similarity">
    <text evidence="2 8">Belongs to the cytochrome P450 family.</text>
</comment>
<dbReference type="InterPro" id="IPR002403">
    <property type="entry name" value="Cyt_P450_E_grp-IV"/>
</dbReference>
<protein>
    <recommendedName>
        <fullName evidence="12">Cytochrome P450</fullName>
    </recommendedName>
</protein>
<accession>A0A9N9VLG2</accession>
<dbReference type="PROSITE" id="PS00086">
    <property type="entry name" value="CYTOCHROME_P450"/>
    <property type="match status" value="1"/>
</dbReference>
<dbReference type="Proteomes" id="UP000696573">
    <property type="component" value="Unassembled WGS sequence"/>
</dbReference>
<dbReference type="GO" id="GO:0016705">
    <property type="term" value="F:oxidoreductase activity, acting on paired donors, with incorporation or reduction of molecular oxygen"/>
    <property type="evidence" value="ECO:0007669"/>
    <property type="project" value="InterPro"/>
</dbReference>